<gene>
    <name evidence="1" type="ORF">HWI92_04395</name>
</gene>
<proteinExistence type="predicted"/>
<accession>A0ABX7I2U1</accession>
<organism evidence="1 2">
    <name type="scientific">Dyadobacter sandarakinus</name>
    <dbReference type="NCBI Taxonomy" id="2747268"/>
    <lineage>
        <taxon>Bacteria</taxon>
        <taxon>Pseudomonadati</taxon>
        <taxon>Bacteroidota</taxon>
        <taxon>Cytophagia</taxon>
        <taxon>Cytophagales</taxon>
        <taxon>Spirosomataceae</taxon>
        <taxon>Dyadobacter</taxon>
    </lineage>
</organism>
<evidence type="ECO:0000313" key="1">
    <source>
        <dbReference type="EMBL" id="QRR00195.1"/>
    </source>
</evidence>
<name>A0ABX7I2U1_9BACT</name>
<reference evidence="1 2" key="1">
    <citation type="submission" date="2020-06" db="EMBL/GenBank/DDBJ databases">
        <title>Dyadobacter sandarakinus sp. nov., isolated from the soil of the Arctic Yellow River Station.</title>
        <authorList>
            <person name="Zhang Y."/>
            <person name="Peng F."/>
        </authorList>
    </citation>
    <scope>NUCLEOTIDE SEQUENCE [LARGE SCALE GENOMIC DNA]</scope>
    <source>
        <strain evidence="1 2">Q3-56</strain>
    </source>
</reference>
<dbReference type="RefSeq" id="WP_204660956.1">
    <property type="nucleotide sequence ID" value="NZ_CP056775.1"/>
</dbReference>
<protein>
    <submittedName>
        <fullName evidence="1">Uncharacterized protein</fullName>
    </submittedName>
</protein>
<evidence type="ECO:0000313" key="2">
    <source>
        <dbReference type="Proteomes" id="UP000612680"/>
    </source>
</evidence>
<sequence length="45" mass="5391">MPAPTHHILMDNPTTYRETWSFYLVFDSPKFGNVFFTKGDWEPLR</sequence>
<keyword evidence="2" id="KW-1185">Reference proteome</keyword>
<dbReference type="Proteomes" id="UP000612680">
    <property type="component" value="Chromosome"/>
</dbReference>
<dbReference type="EMBL" id="CP056775">
    <property type="protein sequence ID" value="QRR00195.1"/>
    <property type="molecule type" value="Genomic_DNA"/>
</dbReference>